<gene>
    <name evidence="2" type="ORF">ATB98_06415</name>
</gene>
<evidence type="ECO:0000256" key="1">
    <source>
        <dbReference type="SAM" id="SignalP"/>
    </source>
</evidence>
<feature type="signal peptide" evidence="1">
    <location>
        <begin position="1"/>
        <end position="23"/>
    </location>
</feature>
<dbReference type="InterPro" id="IPR025975">
    <property type="entry name" value="Polysacc_lyase"/>
</dbReference>
<dbReference type="EMBL" id="LNQB01000083">
    <property type="protein sequence ID" value="OAP42038.1"/>
    <property type="molecule type" value="Genomic_DNA"/>
</dbReference>
<evidence type="ECO:0000313" key="3">
    <source>
        <dbReference type="Proteomes" id="UP000078507"/>
    </source>
</evidence>
<reference evidence="2 3" key="1">
    <citation type="submission" date="2015-11" db="EMBL/GenBank/DDBJ databases">
        <title>Ensifer anhuiense sp. nov., an effective nitrogen fixation bacterium with Glycine soja.</title>
        <authorList>
            <person name="Yan H."/>
            <person name="Chen W."/>
        </authorList>
    </citation>
    <scope>NUCLEOTIDE SEQUENCE [LARGE SCALE GENOMIC DNA]</scope>
    <source>
        <strain evidence="2 3">LMG 7837</strain>
    </source>
</reference>
<evidence type="ECO:0008006" key="4">
    <source>
        <dbReference type="Google" id="ProtNLM"/>
    </source>
</evidence>
<feature type="chain" id="PRO_5008097499" description="Polysaccharide lyase" evidence="1">
    <location>
        <begin position="24"/>
        <end position="325"/>
    </location>
</feature>
<protein>
    <recommendedName>
        <fullName evidence="4">Polysaccharide lyase</fullName>
    </recommendedName>
</protein>
<organism evidence="2 3">
    <name type="scientific">Sinorhizobium saheli</name>
    <dbReference type="NCBI Taxonomy" id="36856"/>
    <lineage>
        <taxon>Bacteria</taxon>
        <taxon>Pseudomonadati</taxon>
        <taxon>Pseudomonadota</taxon>
        <taxon>Alphaproteobacteria</taxon>
        <taxon>Hyphomicrobiales</taxon>
        <taxon>Rhizobiaceae</taxon>
        <taxon>Sinorhizobium/Ensifer group</taxon>
        <taxon>Sinorhizobium</taxon>
    </lineage>
</organism>
<proteinExistence type="predicted"/>
<dbReference type="STRING" id="36856.ATB98_06415"/>
<accession>A0A178Y389</accession>
<keyword evidence="1" id="KW-0732">Signal</keyword>
<dbReference type="AlphaFoldDB" id="A0A178Y389"/>
<keyword evidence="3" id="KW-1185">Reference proteome</keyword>
<evidence type="ECO:0000313" key="2">
    <source>
        <dbReference type="EMBL" id="OAP42038.1"/>
    </source>
</evidence>
<dbReference type="Gene3D" id="2.60.120.200">
    <property type="match status" value="1"/>
</dbReference>
<sequence>MRSPMFRIALLAAALAAPGVAHAQSAEQPPVERKLVDGFEGRDFAPEGGLYYRENFEQSAGTYEFQDAVKRTGKGGLKLSIVPHCPATDDGCSERAEIWEKTELRVPYDKGVWYGFAIKFADPIPSGDHRYLIAQWKREIDAGADGDFSPFLAFRMNFGKLFVTVETNYLPPVSTGPENAAARCAAGEVPVWVRPEVNQMRMLVATDGTWKAEDGALFNSCTNAITVTSHGNPLPDPKSGWIDFAVFTKPGPDGSGHIEIFANGQPIVTVKGRIGHADKGLGANQYFKFGPYRAADTTDWTLYYDDFRRSPRCADVLTGSVCPFS</sequence>
<name>A0A178Y389_SINSA</name>
<dbReference type="Pfam" id="PF14099">
    <property type="entry name" value="Polysacc_lyase"/>
    <property type="match status" value="1"/>
</dbReference>
<comment type="caution">
    <text evidence="2">The sequence shown here is derived from an EMBL/GenBank/DDBJ whole genome shotgun (WGS) entry which is preliminary data.</text>
</comment>
<dbReference type="Proteomes" id="UP000078507">
    <property type="component" value="Unassembled WGS sequence"/>
</dbReference>